<name>A0AAD7DGA0_MYCRO</name>
<evidence type="ECO:0000313" key="1">
    <source>
        <dbReference type="EMBL" id="KAJ7691008.1"/>
    </source>
</evidence>
<evidence type="ECO:0000313" key="2">
    <source>
        <dbReference type="Proteomes" id="UP001221757"/>
    </source>
</evidence>
<organism evidence="1 2">
    <name type="scientific">Mycena rosella</name>
    <name type="common">Pink bonnet</name>
    <name type="synonym">Agaricus rosellus</name>
    <dbReference type="NCBI Taxonomy" id="1033263"/>
    <lineage>
        <taxon>Eukaryota</taxon>
        <taxon>Fungi</taxon>
        <taxon>Dikarya</taxon>
        <taxon>Basidiomycota</taxon>
        <taxon>Agaricomycotina</taxon>
        <taxon>Agaricomycetes</taxon>
        <taxon>Agaricomycetidae</taxon>
        <taxon>Agaricales</taxon>
        <taxon>Marasmiineae</taxon>
        <taxon>Mycenaceae</taxon>
        <taxon>Mycena</taxon>
    </lineage>
</organism>
<gene>
    <name evidence="1" type="ORF">B0H17DRAFT_1201354</name>
</gene>
<protein>
    <submittedName>
        <fullName evidence="1">Uncharacterized protein</fullName>
    </submittedName>
</protein>
<reference evidence="1" key="1">
    <citation type="submission" date="2023-03" db="EMBL/GenBank/DDBJ databases">
        <title>Massive genome expansion in bonnet fungi (Mycena s.s.) driven by repeated elements and novel gene families across ecological guilds.</title>
        <authorList>
            <consortium name="Lawrence Berkeley National Laboratory"/>
            <person name="Harder C.B."/>
            <person name="Miyauchi S."/>
            <person name="Viragh M."/>
            <person name="Kuo A."/>
            <person name="Thoen E."/>
            <person name="Andreopoulos B."/>
            <person name="Lu D."/>
            <person name="Skrede I."/>
            <person name="Drula E."/>
            <person name="Henrissat B."/>
            <person name="Morin E."/>
            <person name="Kohler A."/>
            <person name="Barry K."/>
            <person name="LaButti K."/>
            <person name="Morin E."/>
            <person name="Salamov A."/>
            <person name="Lipzen A."/>
            <person name="Mereny Z."/>
            <person name="Hegedus B."/>
            <person name="Baldrian P."/>
            <person name="Stursova M."/>
            <person name="Weitz H."/>
            <person name="Taylor A."/>
            <person name="Grigoriev I.V."/>
            <person name="Nagy L.G."/>
            <person name="Martin F."/>
            <person name="Kauserud H."/>
        </authorList>
    </citation>
    <scope>NUCLEOTIDE SEQUENCE</scope>
    <source>
        <strain evidence="1">CBHHK067</strain>
    </source>
</reference>
<dbReference type="AlphaFoldDB" id="A0AAD7DGA0"/>
<comment type="caution">
    <text evidence="1">The sequence shown here is derived from an EMBL/GenBank/DDBJ whole genome shotgun (WGS) entry which is preliminary data.</text>
</comment>
<accession>A0AAD7DGA0</accession>
<keyword evidence="2" id="KW-1185">Reference proteome</keyword>
<proteinExistence type="predicted"/>
<sequence length="111" mass="12212">MNENTPAFKTLPHAEVEPFAAALGLIRLPFTEFHSVAAPPSALSPRSADAPRDRELSAAVISHHVLPQGYGRSAAETIRESSESDPNSLMRSEETRMYARWVAAQIKHDFV</sequence>
<dbReference type="EMBL" id="JARKIE010000061">
    <property type="protein sequence ID" value="KAJ7691008.1"/>
    <property type="molecule type" value="Genomic_DNA"/>
</dbReference>
<dbReference type="Proteomes" id="UP001221757">
    <property type="component" value="Unassembled WGS sequence"/>
</dbReference>